<feature type="compositionally biased region" description="Low complexity" evidence="1">
    <location>
        <begin position="396"/>
        <end position="416"/>
    </location>
</feature>
<proteinExistence type="predicted"/>
<feature type="region of interest" description="Disordered" evidence="1">
    <location>
        <begin position="380"/>
        <end position="532"/>
    </location>
</feature>
<organism evidence="2 3">
    <name type="scientific">Podospora pseudoanserina</name>
    <dbReference type="NCBI Taxonomy" id="2609844"/>
    <lineage>
        <taxon>Eukaryota</taxon>
        <taxon>Fungi</taxon>
        <taxon>Dikarya</taxon>
        <taxon>Ascomycota</taxon>
        <taxon>Pezizomycotina</taxon>
        <taxon>Sordariomycetes</taxon>
        <taxon>Sordariomycetidae</taxon>
        <taxon>Sordariales</taxon>
        <taxon>Podosporaceae</taxon>
        <taxon>Podospora</taxon>
    </lineage>
</organism>
<feature type="compositionally biased region" description="Gly residues" evidence="1">
    <location>
        <begin position="465"/>
        <end position="476"/>
    </location>
</feature>
<evidence type="ECO:0000313" key="3">
    <source>
        <dbReference type="Proteomes" id="UP001323617"/>
    </source>
</evidence>
<evidence type="ECO:0000256" key="1">
    <source>
        <dbReference type="SAM" id="MobiDB-lite"/>
    </source>
</evidence>
<protein>
    <submittedName>
        <fullName evidence="2">Uncharacterized protein</fullName>
    </submittedName>
</protein>
<feature type="compositionally biased region" description="Low complexity" evidence="1">
    <location>
        <begin position="514"/>
        <end position="524"/>
    </location>
</feature>
<evidence type="ECO:0000313" key="2">
    <source>
        <dbReference type="EMBL" id="KAK4677562.1"/>
    </source>
</evidence>
<sequence length="730" mass="78813">MTKSFARPPWGVLAVGAMIMVPSALAAIRLDIGPRNVQVAEITPGADIRRDKQEVLFNEPDSDFDLPLRCKPAQGKLLTLTDDEKWAACCPPGSRLLGTINTAFDCCGEGHDLAGSKDTGWTCCPSGYEYDGTKCKDPKPLCPNGMELVDGKCVCPPGTTRLRMEPVSQTRPVEVIAMGETRPESILQVLVHQKSPPVRPPHHRKCYLFKMDNGEYLGFNKKWYAASKPSRDHQMGKFKLCKTKACLDSESSEINPGDPIRILDLHGEPNSGKDPNQWLNNAQNGGHIARTPKFEDAGVFTISKWTEGKYCISGLETGVGPTCPSDSPALTFNTLDTESCLPLELVTVPCNIRDPTNNCLWSGSQQKPCPTGFSCLHNGQSPGQFPSGQSPGGQNPGSQSPAGQSPGSQFPGGQFPDGYFPNGQNPGDRFPGGQNPGGQFPGGQNPSGQNPGGQNPGGQFPSGQIPGGQFPGGQFPGGQFPDGQNPGGQFPGGQFPDGQNPGGQNPGCRPPPTGTLTPGVGATPTCPPGQPWKDGTCVITITDCADRAHHEFGDTSYNPANFPCSIGRERPCRGEQVQDWKPANLPWTGTYRQPGPPQPYETTINFDFDVVMSIVDVEAQSEHFLVNLDGTFWGETGGERGYKNQATLTIEWPQGTGKYQNDGGGNWWYGIARYRFDKLCDPSRCLPDCAVEKEKEAQQLRLQLQREGKWPSVASSQGKQWGYYDQKVVA</sequence>
<reference evidence="2 3" key="1">
    <citation type="journal article" date="2023" name="bioRxiv">
        <title>High-quality genome assemblies of four members of thePodospora anserinaspecies complex.</title>
        <authorList>
            <person name="Ament-Velasquez S.L."/>
            <person name="Vogan A.A."/>
            <person name="Wallerman O."/>
            <person name="Hartmann F."/>
            <person name="Gautier V."/>
            <person name="Silar P."/>
            <person name="Giraud T."/>
            <person name="Johannesson H."/>
        </authorList>
    </citation>
    <scope>NUCLEOTIDE SEQUENCE [LARGE SCALE GENOMIC DNA]</scope>
    <source>
        <strain evidence="2 3">CBS 124.78</strain>
    </source>
</reference>
<comment type="caution">
    <text evidence="2">The sequence shown here is derived from an EMBL/GenBank/DDBJ whole genome shotgun (WGS) entry which is preliminary data.</text>
</comment>
<name>A0ABR0IBP7_9PEZI</name>
<feature type="compositionally biased region" description="Low complexity" evidence="1">
    <location>
        <begin position="380"/>
        <end position="389"/>
    </location>
</feature>
<dbReference type="RefSeq" id="XP_062801032.1">
    <property type="nucleotide sequence ID" value="XM_062946721.1"/>
</dbReference>
<dbReference type="Proteomes" id="UP001323617">
    <property type="component" value="Unassembled WGS sequence"/>
</dbReference>
<gene>
    <name evidence="2" type="ORF">QC764_404270</name>
</gene>
<dbReference type="GeneID" id="87967586"/>
<dbReference type="EMBL" id="JAFFHC010000004">
    <property type="protein sequence ID" value="KAK4677562.1"/>
    <property type="molecule type" value="Genomic_DNA"/>
</dbReference>
<accession>A0ABR0IBP7</accession>
<keyword evidence="3" id="KW-1185">Reference proteome</keyword>